<comment type="similarity">
    <text evidence="1">Belongs to the cytochrome P450 family.</text>
</comment>
<gene>
    <name evidence="8" type="ORF">UFOPK1493_00700</name>
</gene>
<dbReference type="PANTHER" id="PTHR46696:SF4">
    <property type="entry name" value="BIOTIN BIOSYNTHESIS CYTOCHROME P450"/>
    <property type="match status" value="1"/>
</dbReference>
<reference evidence="8" key="1">
    <citation type="submission" date="2020-05" db="EMBL/GenBank/DDBJ databases">
        <authorList>
            <person name="Chiriac C."/>
            <person name="Salcher M."/>
            <person name="Ghai R."/>
            <person name="Kavagutti S V."/>
        </authorList>
    </citation>
    <scope>NUCLEOTIDE SEQUENCE</scope>
</reference>
<dbReference type="Pfam" id="PF00067">
    <property type="entry name" value="p450"/>
    <property type="match status" value="1"/>
</dbReference>
<evidence type="ECO:0000256" key="2">
    <source>
        <dbReference type="ARBA" id="ARBA00022617"/>
    </source>
</evidence>
<evidence type="ECO:0000256" key="1">
    <source>
        <dbReference type="ARBA" id="ARBA00010617"/>
    </source>
</evidence>
<accession>A0A6J6C7M0</accession>
<name>A0A6J6C7M0_9ZZZZ</name>
<dbReference type="Gene3D" id="1.10.630.10">
    <property type="entry name" value="Cytochrome P450"/>
    <property type="match status" value="1"/>
</dbReference>
<sequence>MSRPSRSTFQFDHGRSDADITDPDAYVHGVPYATFERLRRDDPVSWWDEHDGGKGFWAITRYDDLLAVSRQVELFSSAQGITLEEMDPADFHARRNMLEYDPPEHTRYRRLVSKPFARREVYAYEQAIRLLARSVVEEALAGPSTFDFVEQVAKQLPMRMLGRLLGVPDDDGPWLVERGDALLGNFDPEMTDTPLGLTDTDEFKHIPFRSPAALDLYRYAEEQAAQRRVRPTDDVITRLLAPTIDGEQLSELEFKNFFVLLVSAGNDTTRYTMAAGMKALIEHPEQMAELRDSIGKDPSVMDRAVEEILRWATVTMHFRRTATRDVEMHGKQIRAGDKVVIWFVSADYDGEQFPDPTTFDIHRTPNEHVAFGRMSPHLCLGAQLARMELKVLFEELLPRLSDAQLAGPIDRLRSNFIAGMKRVPVTVSLA</sequence>
<dbReference type="FunFam" id="1.10.630.10:FF:000018">
    <property type="entry name" value="Cytochrome P450 monooxygenase"/>
    <property type="match status" value="1"/>
</dbReference>
<evidence type="ECO:0000313" key="8">
    <source>
        <dbReference type="EMBL" id="CAB4546238.1"/>
    </source>
</evidence>
<dbReference type="GO" id="GO:0008395">
    <property type="term" value="F:steroid hydroxylase activity"/>
    <property type="evidence" value="ECO:0007669"/>
    <property type="project" value="TreeGrafter"/>
</dbReference>
<dbReference type="AlphaFoldDB" id="A0A6J6C7M0"/>
<evidence type="ECO:0000256" key="6">
    <source>
        <dbReference type="ARBA" id="ARBA00023033"/>
    </source>
</evidence>
<feature type="compositionally biased region" description="Polar residues" evidence="7">
    <location>
        <begin position="1"/>
        <end position="10"/>
    </location>
</feature>
<feature type="region of interest" description="Disordered" evidence="7">
    <location>
        <begin position="1"/>
        <end position="22"/>
    </location>
</feature>
<dbReference type="GO" id="GO:0006707">
    <property type="term" value="P:cholesterol catabolic process"/>
    <property type="evidence" value="ECO:0007669"/>
    <property type="project" value="TreeGrafter"/>
</dbReference>
<dbReference type="GO" id="GO:0036199">
    <property type="term" value="F:cholest-4-en-3-one 26-monooxygenase activity"/>
    <property type="evidence" value="ECO:0007669"/>
    <property type="project" value="TreeGrafter"/>
</dbReference>
<keyword evidence="6" id="KW-0503">Monooxygenase</keyword>
<dbReference type="InterPro" id="IPR001128">
    <property type="entry name" value="Cyt_P450"/>
</dbReference>
<dbReference type="InterPro" id="IPR036396">
    <property type="entry name" value="Cyt_P450_sf"/>
</dbReference>
<evidence type="ECO:0000256" key="5">
    <source>
        <dbReference type="ARBA" id="ARBA00023004"/>
    </source>
</evidence>
<dbReference type="PANTHER" id="PTHR46696">
    <property type="entry name" value="P450, PUTATIVE (EUROFUNG)-RELATED"/>
    <property type="match status" value="1"/>
</dbReference>
<evidence type="ECO:0000256" key="4">
    <source>
        <dbReference type="ARBA" id="ARBA00023002"/>
    </source>
</evidence>
<protein>
    <submittedName>
        <fullName evidence="8">Unannotated protein</fullName>
    </submittedName>
</protein>
<keyword evidence="3" id="KW-0479">Metal-binding</keyword>
<evidence type="ECO:0000256" key="3">
    <source>
        <dbReference type="ARBA" id="ARBA00022723"/>
    </source>
</evidence>
<dbReference type="PRINTS" id="PR00359">
    <property type="entry name" value="BP450"/>
</dbReference>
<dbReference type="GO" id="GO:0020037">
    <property type="term" value="F:heme binding"/>
    <property type="evidence" value="ECO:0007669"/>
    <property type="project" value="InterPro"/>
</dbReference>
<dbReference type="EMBL" id="CAEZSR010000015">
    <property type="protein sequence ID" value="CAB4546238.1"/>
    <property type="molecule type" value="Genomic_DNA"/>
</dbReference>
<keyword evidence="4" id="KW-0560">Oxidoreductase</keyword>
<dbReference type="SUPFAM" id="SSF48264">
    <property type="entry name" value="Cytochrome P450"/>
    <property type="match status" value="1"/>
</dbReference>
<dbReference type="GO" id="GO:0005506">
    <property type="term" value="F:iron ion binding"/>
    <property type="evidence" value="ECO:0007669"/>
    <property type="project" value="InterPro"/>
</dbReference>
<keyword evidence="2" id="KW-0349">Heme</keyword>
<proteinExistence type="inferred from homology"/>
<organism evidence="8">
    <name type="scientific">freshwater metagenome</name>
    <dbReference type="NCBI Taxonomy" id="449393"/>
    <lineage>
        <taxon>unclassified sequences</taxon>
        <taxon>metagenomes</taxon>
        <taxon>ecological metagenomes</taxon>
    </lineage>
</organism>
<dbReference type="CDD" id="cd11033">
    <property type="entry name" value="CYP142-like"/>
    <property type="match status" value="1"/>
</dbReference>
<dbReference type="InterPro" id="IPR002397">
    <property type="entry name" value="Cyt_P450_B"/>
</dbReference>
<evidence type="ECO:0000256" key="7">
    <source>
        <dbReference type="SAM" id="MobiDB-lite"/>
    </source>
</evidence>
<keyword evidence="5" id="KW-0408">Iron</keyword>